<protein>
    <submittedName>
        <fullName evidence="1">Uncharacterized protein</fullName>
    </submittedName>
</protein>
<evidence type="ECO:0000313" key="1">
    <source>
        <dbReference type="EMBL" id="SIT59029.1"/>
    </source>
</evidence>
<keyword evidence="2" id="KW-1185">Reference proteome</keyword>
<name>A0A1R3VGR4_9HYPH</name>
<accession>A0A1R3VGR4</accession>
<dbReference type="RefSeq" id="WP_143744740.1">
    <property type="nucleotide sequence ID" value="NZ_FTPD01000056.1"/>
</dbReference>
<proteinExistence type="predicted"/>
<reference evidence="2" key="1">
    <citation type="submission" date="2017-01" db="EMBL/GenBank/DDBJ databases">
        <authorList>
            <person name="Brunel B."/>
        </authorList>
    </citation>
    <scope>NUCLEOTIDE SEQUENCE [LARGE SCALE GENOMIC DNA]</scope>
</reference>
<organism evidence="1 2">
    <name type="scientific">Mesorhizobium prunaredense</name>
    <dbReference type="NCBI Taxonomy" id="1631249"/>
    <lineage>
        <taxon>Bacteria</taxon>
        <taxon>Pseudomonadati</taxon>
        <taxon>Pseudomonadota</taxon>
        <taxon>Alphaproteobacteria</taxon>
        <taxon>Hyphomicrobiales</taxon>
        <taxon>Phyllobacteriaceae</taxon>
        <taxon>Mesorhizobium</taxon>
    </lineage>
</organism>
<dbReference type="Proteomes" id="UP000188388">
    <property type="component" value="Unassembled WGS sequence"/>
</dbReference>
<sequence>MSVDRTLYILFKATPGEDDDRLVASGRVADDSVVLRRREEVADLISFTALQPPFKAQAVGLTGEGEVAYFSEAVSQREQIPGAGFASKGAMKFGRMTKILQIGNRLLALGYGGQVYMRTPSEGWRFLAGPKGSDDGSTNLVYFCAVEHKGRLYFGGTETKRFKSTAEIDAASQAGDGRRLARAILAAKVPDKAVVWAYDGSWSQADFDHPGTVVEMLEAGRSIEIFTTNGRIVSTPDFQEFSDVFAFGKKKSFWDIKRTEQGNLVYFDGTLFRWTGVMEPFEPSLPSVDESFINVSSYAGLLVAFAPHQIYKLDGDDWVEVTYTLS</sequence>
<dbReference type="EMBL" id="FTPD01000056">
    <property type="protein sequence ID" value="SIT59029.1"/>
    <property type="molecule type" value="Genomic_DNA"/>
</dbReference>
<gene>
    <name evidence="1" type="ORF">BQ8794_60338</name>
</gene>
<evidence type="ECO:0000313" key="2">
    <source>
        <dbReference type="Proteomes" id="UP000188388"/>
    </source>
</evidence>
<dbReference type="STRING" id="1631249.BQ8794_60338"/>
<dbReference type="AlphaFoldDB" id="A0A1R3VGR4"/>